<evidence type="ECO:0008006" key="3">
    <source>
        <dbReference type="Google" id="ProtNLM"/>
    </source>
</evidence>
<dbReference type="EMBL" id="ML770062">
    <property type="protein sequence ID" value="KAE9384902.1"/>
    <property type="molecule type" value="Genomic_DNA"/>
</dbReference>
<gene>
    <name evidence="1" type="ORF">BT96DRAFT_1007599</name>
</gene>
<evidence type="ECO:0000313" key="1">
    <source>
        <dbReference type="EMBL" id="KAE9384902.1"/>
    </source>
</evidence>
<dbReference type="Proteomes" id="UP000799118">
    <property type="component" value="Unassembled WGS sequence"/>
</dbReference>
<organism evidence="1 2">
    <name type="scientific">Gymnopus androsaceus JB14</name>
    <dbReference type="NCBI Taxonomy" id="1447944"/>
    <lineage>
        <taxon>Eukaryota</taxon>
        <taxon>Fungi</taxon>
        <taxon>Dikarya</taxon>
        <taxon>Basidiomycota</taxon>
        <taxon>Agaricomycotina</taxon>
        <taxon>Agaricomycetes</taxon>
        <taxon>Agaricomycetidae</taxon>
        <taxon>Agaricales</taxon>
        <taxon>Marasmiineae</taxon>
        <taxon>Omphalotaceae</taxon>
        <taxon>Gymnopus</taxon>
    </lineage>
</organism>
<reference evidence="1" key="1">
    <citation type="journal article" date="2019" name="Environ. Microbiol.">
        <title>Fungal ecological strategies reflected in gene transcription - a case study of two litter decomposers.</title>
        <authorList>
            <person name="Barbi F."/>
            <person name="Kohler A."/>
            <person name="Barry K."/>
            <person name="Baskaran P."/>
            <person name="Daum C."/>
            <person name="Fauchery L."/>
            <person name="Ihrmark K."/>
            <person name="Kuo A."/>
            <person name="LaButti K."/>
            <person name="Lipzen A."/>
            <person name="Morin E."/>
            <person name="Grigoriev I.V."/>
            <person name="Henrissat B."/>
            <person name="Lindahl B."/>
            <person name="Martin F."/>
        </authorList>
    </citation>
    <scope>NUCLEOTIDE SEQUENCE</scope>
    <source>
        <strain evidence="1">JB14</strain>
    </source>
</reference>
<protein>
    <recommendedName>
        <fullName evidence="3">F-box domain-containing protein</fullName>
    </recommendedName>
</protein>
<dbReference type="AlphaFoldDB" id="A0A6A4GH05"/>
<proteinExistence type="predicted"/>
<keyword evidence="2" id="KW-1185">Reference proteome</keyword>
<name>A0A6A4GH05_9AGAR</name>
<evidence type="ECO:0000313" key="2">
    <source>
        <dbReference type="Proteomes" id="UP000799118"/>
    </source>
</evidence>
<sequence length="135" mass="15322">MLETLTVHCISDAFEEHLIPRVRHAHLRTLELHINKDFLVAGAWQSVQLPNLTHLQAQGINKATFCDVAKQRFDEVKAMLSYSQCVLERVQLLGDMDPDSDIVASLFRIRVRSESNSRFIGDHSYNLTTTESPSS</sequence>
<accession>A0A6A4GH05</accession>